<reference evidence="7" key="1">
    <citation type="journal article" date="2010" name="Nat. Biotechnol.">
        <title>Draft genome sequence of the oilseed species Ricinus communis.</title>
        <authorList>
            <person name="Chan A.P."/>
            <person name="Crabtree J."/>
            <person name="Zhao Q."/>
            <person name="Lorenzi H."/>
            <person name="Orvis J."/>
            <person name="Puiu D."/>
            <person name="Melake-Berhan A."/>
            <person name="Jones K.M."/>
            <person name="Redman J."/>
            <person name="Chen G."/>
            <person name="Cahoon E.B."/>
            <person name="Gedil M."/>
            <person name="Stanke M."/>
            <person name="Haas B.J."/>
            <person name="Wortman J.R."/>
            <person name="Fraser-Liggett C.M."/>
            <person name="Ravel J."/>
            <person name="Rabinowicz P.D."/>
        </authorList>
    </citation>
    <scope>NUCLEOTIDE SEQUENCE [LARGE SCALE GENOMIC DNA]</scope>
    <source>
        <strain evidence="7">cv. Hale</strain>
    </source>
</reference>
<feature type="domain" description="RlmI-like PUA" evidence="5">
    <location>
        <begin position="45"/>
        <end position="92"/>
    </location>
</feature>
<name>B9TLR1_RICCO</name>
<keyword evidence="3" id="KW-0949">S-adenosyl-L-methionine</keyword>
<organism evidence="6 7">
    <name type="scientific">Ricinus communis</name>
    <name type="common">Castor bean</name>
    <dbReference type="NCBI Taxonomy" id="3988"/>
    <lineage>
        <taxon>Eukaryota</taxon>
        <taxon>Viridiplantae</taxon>
        <taxon>Streptophyta</taxon>
        <taxon>Embryophyta</taxon>
        <taxon>Tracheophyta</taxon>
        <taxon>Spermatophyta</taxon>
        <taxon>Magnoliopsida</taxon>
        <taxon>eudicotyledons</taxon>
        <taxon>Gunneridae</taxon>
        <taxon>Pentapetalae</taxon>
        <taxon>rosids</taxon>
        <taxon>fabids</taxon>
        <taxon>Malpighiales</taxon>
        <taxon>Euphorbiaceae</taxon>
        <taxon>Acalyphoideae</taxon>
        <taxon>Acalypheae</taxon>
        <taxon>Ricinus</taxon>
    </lineage>
</organism>
<dbReference type="InterPro" id="IPR015947">
    <property type="entry name" value="PUA-like_sf"/>
</dbReference>
<dbReference type="GO" id="GO:0003723">
    <property type="term" value="F:RNA binding"/>
    <property type="evidence" value="ECO:0007669"/>
    <property type="project" value="InterPro"/>
</dbReference>
<dbReference type="AlphaFoldDB" id="B9TLR1"/>
<protein>
    <recommendedName>
        <fullName evidence="5">RlmI-like PUA domain-containing protein</fullName>
    </recommendedName>
</protein>
<dbReference type="Gene3D" id="2.30.130.10">
    <property type="entry name" value="PUA domain"/>
    <property type="match status" value="1"/>
</dbReference>
<dbReference type="InterPro" id="IPR041532">
    <property type="entry name" value="RlmI-like_PUA"/>
</dbReference>
<gene>
    <name evidence="6" type="ORF">RCOM_1801240</name>
</gene>
<proteinExistence type="predicted"/>
<keyword evidence="2" id="KW-0808">Transferase</keyword>
<evidence type="ECO:0000256" key="3">
    <source>
        <dbReference type="ARBA" id="ARBA00022691"/>
    </source>
</evidence>
<evidence type="ECO:0000313" key="6">
    <source>
        <dbReference type="EMBL" id="EEF23202.1"/>
    </source>
</evidence>
<feature type="non-terminal residue" evidence="6">
    <location>
        <position position="92"/>
    </location>
</feature>
<dbReference type="InterPro" id="IPR036974">
    <property type="entry name" value="PUA_sf"/>
</dbReference>
<dbReference type="InParanoid" id="B9TLR1"/>
<dbReference type="EMBL" id="EQ987289">
    <property type="protein sequence ID" value="EEF23202.1"/>
    <property type="molecule type" value="Genomic_DNA"/>
</dbReference>
<accession>B9TLR1</accession>
<keyword evidence="7" id="KW-1185">Reference proteome</keyword>
<evidence type="ECO:0000259" key="5">
    <source>
        <dbReference type="Pfam" id="PF17785"/>
    </source>
</evidence>
<evidence type="ECO:0000313" key="7">
    <source>
        <dbReference type="Proteomes" id="UP000008311"/>
    </source>
</evidence>
<evidence type="ECO:0000256" key="4">
    <source>
        <dbReference type="SAM" id="MobiDB-lite"/>
    </source>
</evidence>
<dbReference type="Pfam" id="PF17785">
    <property type="entry name" value="PUA_3"/>
    <property type="match status" value="1"/>
</dbReference>
<sequence>MIRRSGDGSGNPTATPARGYRITRGYNSRPFAATDIMTAHFAPLVLNPNAERRLRAGHVWIYSNEIDTKKSPLKSFEAGQQVHVVQSNGKPL</sequence>
<dbReference type="Proteomes" id="UP000008311">
    <property type="component" value="Unassembled WGS sequence"/>
</dbReference>
<evidence type="ECO:0000256" key="1">
    <source>
        <dbReference type="ARBA" id="ARBA00022603"/>
    </source>
</evidence>
<evidence type="ECO:0000256" key="2">
    <source>
        <dbReference type="ARBA" id="ARBA00022679"/>
    </source>
</evidence>
<dbReference type="SUPFAM" id="SSF88697">
    <property type="entry name" value="PUA domain-like"/>
    <property type="match status" value="1"/>
</dbReference>
<keyword evidence="1" id="KW-0489">Methyltransferase</keyword>
<feature type="region of interest" description="Disordered" evidence="4">
    <location>
        <begin position="1"/>
        <end position="20"/>
    </location>
</feature>